<evidence type="ECO:0000256" key="1">
    <source>
        <dbReference type="ARBA" id="ARBA00022723"/>
    </source>
</evidence>
<feature type="domain" description="BED-type" evidence="4">
    <location>
        <begin position="68"/>
        <end position="116"/>
    </location>
</feature>
<reference evidence="5 7" key="1">
    <citation type="submission" date="2017-11" db="EMBL/GenBank/DDBJ databases">
        <title>The genome of Rhizophagus clarus HR1 reveals common genetic basis of auxotrophy among arbuscular mycorrhizal fungi.</title>
        <authorList>
            <person name="Kobayashi Y."/>
        </authorList>
    </citation>
    <scope>NUCLEOTIDE SEQUENCE [LARGE SCALE GENOMIC DNA]</scope>
    <source>
        <strain evidence="5 7">HR1</strain>
    </source>
</reference>
<proteinExistence type="predicted"/>
<evidence type="ECO:0000313" key="6">
    <source>
        <dbReference type="EMBL" id="GES94135.1"/>
    </source>
</evidence>
<dbReference type="EMBL" id="BLAL01000229">
    <property type="protein sequence ID" value="GES94135.1"/>
    <property type="molecule type" value="Genomic_DNA"/>
</dbReference>
<dbReference type="Proteomes" id="UP000247702">
    <property type="component" value="Unassembled WGS sequence"/>
</dbReference>
<name>A0A2Z6QFT2_9GLOM</name>
<keyword evidence="3" id="KW-0862">Zinc</keyword>
<gene>
    <name evidence="6" type="ORF">RCL2_002087300</name>
    <name evidence="5" type="ORF">RclHR1_13930003</name>
</gene>
<keyword evidence="7" id="KW-1185">Reference proteome</keyword>
<dbReference type="EMBL" id="BEXD01000439">
    <property type="protein sequence ID" value="GBB87462.1"/>
    <property type="molecule type" value="Genomic_DNA"/>
</dbReference>
<evidence type="ECO:0000313" key="7">
    <source>
        <dbReference type="Proteomes" id="UP000247702"/>
    </source>
</evidence>
<dbReference type="InterPro" id="IPR003656">
    <property type="entry name" value="Znf_BED"/>
</dbReference>
<comment type="caution">
    <text evidence="5">The sequence shown here is derived from an EMBL/GenBank/DDBJ whole genome shotgun (WGS) entry which is preliminary data.</text>
</comment>
<evidence type="ECO:0000259" key="4">
    <source>
        <dbReference type="Pfam" id="PF02892"/>
    </source>
</evidence>
<accession>A0A2Z6QFT2</accession>
<dbReference type="GO" id="GO:0008270">
    <property type="term" value="F:zinc ion binding"/>
    <property type="evidence" value="ECO:0007669"/>
    <property type="project" value="UniProtKB-KW"/>
</dbReference>
<sequence>MSIISDSLSLSLLSRKKEKYQLLCFIQIQALILIKILLPRYSHNYPKIKKSENPVLYPTVVTKVIPLFFHIDENDSELMYCKICEYELSGLHKKPYAYTRKGGNTSSMISHLRDKHGIMKDNFTDFLDEHREV</sequence>
<dbReference type="OrthoDB" id="2440903at2759"/>
<dbReference type="AlphaFoldDB" id="A0A2Z6QFT2"/>
<organism evidence="5 7">
    <name type="scientific">Rhizophagus clarus</name>
    <dbReference type="NCBI Taxonomy" id="94130"/>
    <lineage>
        <taxon>Eukaryota</taxon>
        <taxon>Fungi</taxon>
        <taxon>Fungi incertae sedis</taxon>
        <taxon>Mucoromycota</taxon>
        <taxon>Glomeromycotina</taxon>
        <taxon>Glomeromycetes</taxon>
        <taxon>Glomerales</taxon>
        <taxon>Glomeraceae</taxon>
        <taxon>Rhizophagus</taxon>
    </lineage>
</organism>
<keyword evidence="2" id="KW-0863">Zinc-finger</keyword>
<reference evidence="6" key="2">
    <citation type="submission" date="2019-10" db="EMBL/GenBank/DDBJ databases">
        <title>Conservation and host-specific expression of non-tandemly repeated heterogenous ribosome RNA gene in arbuscular mycorrhizal fungi.</title>
        <authorList>
            <person name="Maeda T."/>
            <person name="Kobayashi Y."/>
            <person name="Nakagawa T."/>
            <person name="Ezawa T."/>
            <person name="Yamaguchi K."/>
            <person name="Bino T."/>
            <person name="Nishimoto Y."/>
            <person name="Shigenobu S."/>
            <person name="Kawaguchi M."/>
        </authorList>
    </citation>
    <scope>NUCLEOTIDE SEQUENCE</scope>
    <source>
        <strain evidence="6">HR1</strain>
    </source>
</reference>
<dbReference type="GO" id="GO:0003677">
    <property type="term" value="F:DNA binding"/>
    <property type="evidence" value="ECO:0007669"/>
    <property type="project" value="InterPro"/>
</dbReference>
<keyword evidence="1" id="KW-0479">Metal-binding</keyword>
<evidence type="ECO:0000313" key="5">
    <source>
        <dbReference type="EMBL" id="GBB87462.1"/>
    </source>
</evidence>
<evidence type="ECO:0000256" key="3">
    <source>
        <dbReference type="ARBA" id="ARBA00022833"/>
    </source>
</evidence>
<evidence type="ECO:0000256" key="2">
    <source>
        <dbReference type="ARBA" id="ARBA00022771"/>
    </source>
</evidence>
<dbReference type="Pfam" id="PF02892">
    <property type="entry name" value="zf-BED"/>
    <property type="match status" value="1"/>
</dbReference>
<protein>
    <recommendedName>
        <fullName evidence="4">BED-type domain-containing protein</fullName>
    </recommendedName>
</protein>
<dbReference type="Proteomes" id="UP000615446">
    <property type="component" value="Unassembled WGS sequence"/>
</dbReference>